<dbReference type="SUPFAM" id="SSF53850">
    <property type="entry name" value="Periplasmic binding protein-like II"/>
    <property type="match status" value="1"/>
</dbReference>
<keyword evidence="3 11" id="KW-0812">Transmembrane</keyword>
<feature type="transmembrane region" description="Helical" evidence="11">
    <location>
        <begin position="245"/>
        <end position="263"/>
    </location>
</feature>
<keyword evidence="10" id="KW-0407">Ion channel</keyword>
<evidence type="ECO:0000259" key="12">
    <source>
        <dbReference type="SMART" id="SM00079"/>
    </source>
</evidence>
<dbReference type="Proteomes" id="UP001229421">
    <property type="component" value="Unassembled WGS sequence"/>
</dbReference>
<evidence type="ECO:0000256" key="5">
    <source>
        <dbReference type="ARBA" id="ARBA00023065"/>
    </source>
</evidence>
<evidence type="ECO:0000313" key="14">
    <source>
        <dbReference type="Proteomes" id="UP001229421"/>
    </source>
</evidence>
<dbReference type="EMBL" id="JAUHHV010000006">
    <property type="protein sequence ID" value="KAK1420910.1"/>
    <property type="molecule type" value="Genomic_DNA"/>
</dbReference>
<feature type="transmembrane region" description="Helical" evidence="11">
    <location>
        <begin position="305"/>
        <end position="329"/>
    </location>
</feature>
<evidence type="ECO:0000256" key="10">
    <source>
        <dbReference type="ARBA" id="ARBA00023303"/>
    </source>
</evidence>
<keyword evidence="8" id="KW-0325">Glycoprotein</keyword>
<accession>A0AAD8KJV0</accession>
<evidence type="ECO:0000256" key="6">
    <source>
        <dbReference type="ARBA" id="ARBA00023136"/>
    </source>
</evidence>
<evidence type="ECO:0000256" key="3">
    <source>
        <dbReference type="ARBA" id="ARBA00022692"/>
    </source>
</evidence>
<dbReference type="Gene3D" id="3.40.190.10">
    <property type="entry name" value="Periplasmic binding protein-like II"/>
    <property type="match status" value="1"/>
</dbReference>
<protein>
    <recommendedName>
        <fullName evidence="12">Ionotropic glutamate receptor C-terminal domain-containing protein</fullName>
    </recommendedName>
</protein>
<proteinExistence type="predicted"/>
<evidence type="ECO:0000256" key="4">
    <source>
        <dbReference type="ARBA" id="ARBA00022989"/>
    </source>
</evidence>
<keyword evidence="5" id="KW-0406">Ion transport</keyword>
<keyword evidence="9" id="KW-1071">Ligand-gated ion channel</keyword>
<keyword evidence="7" id="KW-0675">Receptor</keyword>
<organism evidence="13 14">
    <name type="scientific">Tagetes erecta</name>
    <name type="common">African marigold</name>
    <dbReference type="NCBI Taxonomy" id="13708"/>
    <lineage>
        <taxon>Eukaryota</taxon>
        <taxon>Viridiplantae</taxon>
        <taxon>Streptophyta</taxon>
        <taxon>Embryophyta</taxon>
        <taxon>Tracheophyta</taxon>
        <taxon>Spermatophyta</taxon>
        <taxon>Magnoliopsida</taxon>
        <taxon>eudicotyledons</taxon>
        <taxon>Gunneridae</taxon>
        <taxon>Pentapetalae</taxon>
        <taxon>asterids</taxon>
        <taxon>campanulids</taxon>
        <taxon>Asterales</taxon>
        <taxon>Asteraceae</taxon>
        <taxon>Asteroideae</taxon>
        <taxon>Heliantheae alliance</taxon>
        <taxon>Tageteae</taxon>
        <taxon>Tagetes</taxon>
    </lineage>
</organism>
<evidence type="ECO:0000256" key="11">
    <source>
        <dbReference type="SAM" id="Phobius"/>
    </source>
</evidence>
<dbReference type="GO" id="GO:0016020">
    <property type="term" value="C:membrane"/>
    <property type="evidence" value="ECO:0007669"/>
    <property type="project" value="UniProtKB-SubCell"/>
</dbReference>
<name>A0AAD8KJV0_TARER</name>
<keyword evidence="14" id="KW-1185">Reference proteome</keyword>
<gene>
    <name evidence="13" type="ORF">QVD17_22875</name>
</gene>
<evidence type="ECO:0000256" key="1">
    <source>
        <dbReference type="ARBA" id="ARBA00004141"/>
    </source>
</evidence>
<dbReference type="InterPro" id="IPR015683">
    <property type="entry name" value="Ionotropic_Glu_rcpt"/>
</dbReference>
<feature type="transmembrane region" description="Helical" evidence="11">
    <location>
        <begin position="275"/>
        <end position="293"/>
    </location>
</feature>
<keyword evidence="6 11" id="KW-0472">Membrane</keyword>
<keyword evidence="2" id="KW-0813">Transport</keyword>
<evidence type="ECO:0000256" key="8">
    <source>
        <dbReference type="ARBA" id="ARBA00023180"/>
    </source>
</evidence>
<reference evidence="13" key="1">
    <citation type="journal article" date="2023" name="bioRxiv">
        <title>Improved chromosome-level genome assembly for marigold (Tagetes erecta).</title>
        <authorList>
            <person name="Jiang F."/>
            <person name="Yuan L."/>
            <person name="Wang S."/>
            <person name="Wang H."/>
            <person name="Xu D."/>
            <person name="Wang A."/>
            <person name="Fan W."/>
        </authorList>
    </citation>
    <scope>NUCLEOTIDE SEQUENCE</scope>
    <source>
        <strain evidence="13">WSJ</strain>
        <tissue evidence="13">Leaf</tissue>
    </source>
</reference>
<dbReference type="SMART" id="SM00079">
    <property type="entry name" value="PBPe"/>
    <property type="match status" value="1"/>
</dbReference>
<keyword evidence="4 11" id="KW-1133">Transmembrane helix</keyword>
<feature type="domain" description="Ionotropic glutamate receptor C-terminal" evidence="12">
    <location>
        <begin position="127"/>
        <end position="459"/>
    </location>
</feature>
<comment type="caution">
    <text evidence="13">The sequence shown here is derived from an EMBL/GenBank/DDBJ whole genome shotgun (WGS) entry which is preliminary data.</text>
</comment>
<sequence length="530" mass="59940">MVDGDGDFATGDDCKDQTKVVELVFYGLAFDTNRHHNATLFLEVSQPIYLPYSTSVKEFKVDISLDADICEHHLATTDTSETHSDIHMRKWIQEQINGTRNVCSDILGAKWKNDNNNKPLYSNATLNVCVPRKIAFQKFIDVNEDGILKGGYSIAIFCLALQALPFKLQPVFKPTVNENYTQTVLQLQGEDCEAVAGDITITSKRTKYADFTIPYMSSEIYMLVPAVQKWNQTLVTLIRPFTMRLWLTIICACIFIGVAIGILEYRVDNPEFRVPFYQKLAMIIWFPVSTFFFHEGRIHNRCSKIVLVIWLITIFIVIQIFTACLSSWLTVNQLQPKVPKEYHVVGYQGGSCVADFAKKQLQSSSNAIANLYALSSMDDYKRVLDNGTVDAIFEELPYIDLFIAKYGDRYKKVGPLADEPGLGFAFTRGSLLLQEFSRAVVKVTESPDMTDMKKYYFGTEIPAPSQPDDSFPQSLDVHSFLLLFIFMVLATITAVIFSEITLMRAPARIFPETSLQAISANTYQTAENEH</sequence>
<evidence type="ECO:0000256" key="7">
    <source>
        <dbReference type="ARBA" id="ARBA00023170"/>
    </source>
</evidence>
<dbReference type="Pfam" id="PF00060">
    <property type="entry name" value="Lig_chan"/>
    <property type="match status" value="1"/>
</dbReference>
<dbReference type="PANTHER" id="PTHR18966">
    <property type="entry name" value="IONOTROPIC GLUTAMATE RECEPTOR"/>
    <property type="match status" value="1"/>
</dbReference>
<evidence type="ECO:0000313" key="13">
    <source>
        <dbReference type="EMBL" id="KAK1420910.1"/>
    </source>
</evidence>
<evidence type="ECO:0000256" key="9">
    <source>
        <dbReference type="ARBA" id="ARBA00023286"/>
    </source>
</evidence>
<comment type="subcellular location">
    <subcellularLocation>
        <location evidence="1">Membrane</location>
        <topology evidence="1">Multi-pass membrane protein</topology>
    </subcellularLocation>
</comment>
<evidence type="ECO:0000256" key="2">
    <source>
        <dbReference type="ARBA" id="ARBA00022448"/>
    </source>
</evidence>
<feature type="transmembrane region" description="Helical" evidence="11">
    <location>
        <begin position="477"/>
        <end position="498"/>
    </location>
</feature>
<dbReference type="InterPro" id="IPR001320">
    <property type="entry name" value="Iontro_rcpt_C"/>
</dbReference>
<dbReference type="AlphaFoldDB" id="A0AAD8KJV0"/>
<dbReference type="Gene3D" id="1.10.287.70">
    <property type="match status" value="1"/>
</dbReference>
<dbReference type="GO" id="GO:0015276">
    <property type="term" value="F:ligand-gated monoatomic ion channel activity"/>
    <property type="evidence" value="ECO:0007669"/>
    <property type="project" value="InterPro"/>
</dbReference>